<keyword evidence="3" id="KW-0804">Transcription</keyword>
<dbReference type="Proteomes" id="UP001609175">
    <property type="component" value="Unassembled WGS sequence"/>
</dbReference>
<dbReference type="Pfam" id="PF01590">
    <property type="entry name" value="GAF"/>
    <property type="match status" value="1"/>
</dbReference>
<accession>A0ABW7JMD6</accession>
<sequence>MTADLLERSAAKIVRLAAQGLDVAAFWRECSDVLATAVPNYMAPCWFTLDPQSLLVTSHFDPAVPEISADYLAHEYQRDDVWKMADIARSDLRTATVHEITGGRPEISECWRNFVAAYGADQELMVPLRSRNGTPWATVSLFREPDRPEFSTTEREFLAHVARPMAEGARRGLLIGEAIDRENGMAPSLIVVDEDWKTQSMTPGAHELLQRLPGYGENQLPSVVTSVAARTLNDALSLPAVARVRDSLGVWLTLHGAPMVADGHRRVAVIIEQTDADRLAPLLMDAYDLTEREKDITHLVLQGLSTNDIAEQLVVAPQTVQQHLKHIFDKTGVNSRRELVGKVFFGFYEPRLRDNETRTQVGKPIRGGPARGSIR</sequence>
<evidence type="ECO:0000256" key="3">
    <source>
        <dbReference type="ARBA" id="ARBA00023163"/>
    </source>
</evidence>
<keyword evidence="2" id="KW-0238">DNA-binding</keyword>
<keyword evidence="1" id="KW-0805">Transcription regulation</keyword>
<reference evidence="5 6" key="1">
    <citation type="submission" date="2024-10" db="EMBL/GenBank/DDBJ databases">
        <authorList>
            <person name="Riesco R."/>
        </authorList>
    </citation>
    <scope>NUCLEOTIDE SEQUENCE [LARGE SCALE GENOMIC DNA]</scope>
    <source>
        <strain evidence="5 6">NCIMB 15449</strain>
    </source>
</reference>
<comment type="caution">
    <text evidence="5">The sequence shown here is derived from an EMBL/GenBank/DDBJ whole genome shotgun (WGS) entry which is preliminary data.</text>
</comment>
<evidence type="ECO:0000313" key="6">
    <source>
        <dbReference type="Proteomes" id="UP001609175"/>
    </source>
</evidence>
<dbReference type="InterPro" id="IPR036388">
    <property type="entry name" value="WH-like_DNA-bd_sf"/>
</dbReference>
<dbReference type="PANTHER" id="PTHR44688">
    <property type="entry name" value="DNA-BINDING TRANSCRIPTIONAL ACTIVATOR DEVR_DOSR"/>
    <property type="match status" value="1"/>
</dbReference>
<dbReference type="SUPFAM" id="SSF55781">
    <property type="entry name" value="GAF domain-like"/>
    <property type="match status" value="1"/>
</dbReference>
<dbReference type="SMART" id="SM00421">
    <property type="entry name" value="HTH_LUXR"/>
    <property type="match status" value="1"/>
</dbReference>
<dbReference type="RefSeq" id="WP_395114786.1">
    <property type="nucleotide sequence ID" value="NZ_JBIMSO010000050.1"/>
</dbReference>
<evidence type="ECO:0000256" key="1">
    <source>
        <dbReference type="ARBA" id="ARBA00023015"/>
    </source>
</evidence>
<dbReference type="PANTHER" id="PTHR44688:SF16">
    <property type="entry name" value="DNA-BINDING TRANSCRIPTIONAL ACTIVATOR DEVR_DOSR"/>
    <property type="match status" value="1"/>
</dbReference>
<evidence type="ECO:0000256" key="2">
    <source>
        <dbReference type="ARBA" id="ARBA00023125"/>
    </source>
</evidence>
<gene>
    <name evidence="5" type="ORF">ACHIPZ_13125</name>
</gene>
<dbReference type="InterPro" id="IPR003018">
    <property type="entry name" value="GAF"/>
</dbReference>
<proteinExistence type="predicted"/>
<dbReference type="PRINTS" id="PR00038">
    <property type="entry name" value="HTHLUXR"/>
</dbReference>
<dbReference type="Pfam" id="PF00196">
    <property type="entry name" value="GerE"/>
    <property type="match status" value="1"/>
</dbReference>
<organism evidence="5 6">
    <name type="scientific">Antrihabitans spumae</name>
    <dbReference type="NCBI Taxonomy" id="3373370"/>
    <lineage>
        <taxon>Bacteria</taxon>
        <taxon>Bacillati</taxon>
        <taxon>Actinomycetota</taxon>
        <taxon>Actinomycetes</taxon>
        <taxon>Mycobacteriales</taxon>
        <taxon>Nocardiaceae</taxon>
        <taxon>Antrihabitans</taxon>
    </lineage>
</organism>
<dbReference type="EMBL" id="JBIMSO010000050">
    <property type="protein sequence ID" value="MFH5209128.1"/>
    <property type="molecule type" value="Genomic_DNA"/>
</dbReference>
<feature type="domain" description="HTH luxR-type" evidence="4">
    <location>
        <begin position="282"/>
        <end position="347"/>
    </location>
</feature>
<dbReference type="SUPFAM" id="SSF46894">
    <property type="entry name" value="C-terminal effector domain of the bipartite response regulators"/>
    <property type="match status" value="1"/>
</dbReference>
<dbReference type="InterPro" id="IPR000792">
    <property type="entry name" value="Tscrpt_reg_LuxR_C"/>
</dbReference>
<protein>
    <submittedName>
        <fullName evidence="5">LuxR C-terminal-related transcriptional regulator</fullName>
    </submittedName>
</protein>
<dbReference type="Gene3D" id="1.10.10.10">
    <property type="entry name" value="Winged helix-like DNA-binding domain superfamily/Winged helix DNA-binding domain"/>
    <property type="match status" value="1"/>
</dbReference>
<dbReference type="PROSITE" id="PS00622">
    <property type="entry name" value="HTH_LUXR_1"/>
    <property type="match status" value="1"/>
</dbReference>
<dbReference type="PROSITE" id="PS50043">
    <property type="entry name" value="HTH_LUXR_2"/>
    <property type="match status" value="1"/>
</dbReference>
<name>A0ABW7JMD6_9NOCA</name>
<evidence type="ECO:0000313" key="5">
    <source>
        <dbReference type="EMBL" id="MFH5209128.1"/>
    </source>
</evidence>
<dbReference type="CDD" id="cd06170">
    <property type="entry name" value="LuxR_C_like"/>
    <property type="match status" value="1"/>
</dbReference>
<dbReference type="InterPro" id="IPR016032">
    <property type="entry name" value="Sig_transdc_resp-reg_C-effctor"/>
</dbReference>
<evidence type="ECO:0000259" key="4">
    <source>
        <dbReference type="PROSITE" id="PS50043"/>
    </source>
</evidence>